<dbReference type="EMBL" id="LBTI01000062">
    <property type="protein sequence ID" value="KKQ36167.1"/>
    <property type="molecule type" value="Genomic_DNA"/>
</dbReference>
<comment type="caution">
    <text evidence="1">The sequence shown here is derived from an EMBL/GenBank/DDBJ whole genome shotgun (WGS) entry which is preliminary data.</text>
</comment>
<dbReference type="STRING" id="1618545.US53_C0062G0007"/>
<evidence type="ECO:0008006" key="3">
    <source>
        <dbReference type="Google" id="ProtNLM"/>
    </source>
</evidence>
<organism evidence="1 2">
    <name type="scientific">Candidatus Woesebacteria bacterium GW2011_GWA1_37_7</name>
    <dbReference type="NCBI Taxonomy" id="1618545"/>
    <lineage>
        <taxon>Bacteria</taxon>
        <taxon>Candidatus Woeseibacteriota</taxon>
    </lineage>
</organism>
<dbReference type="Proteomes" id="UP000034591">
    <property type="component" value="Unassembled WGS sequence"/>
</dbReference>
<proteinExistence type="predicted"/>
<name>A0A0G0H205_9BACT</name>
<protein>
    <recommendedName>
        <fullName evidence="3">DUF5667 domain-containing protein</fullName>
    </recommendedName>
</protein>
<dbReference type="AlphaFoldDB" id="A0A0G0H205"/>
<reference evidence="1 2" key="1">
    <citation type="journal article" date="2015" name="Nature">
        <title>rRNA introns, odd ribosomes, and small enigmatic genomes across a large radiation of phyla.</title>
        <authorList>
            <person name="Brown C.T."/>
            <person name="Hug L.A."/>
            <person name="Thomas B.C."/>
            <person name="Sharon I."/>
            <person name="Castelle C.J."/>
            <person name="Singh A."/>
            <person name="Wilkins M.J."/>
            <person name="Williams K.H."/>
            <person name="Banfield J.F."/>
        </authorList>
    </citation>
    <scope>NUCLEOTIDE SEQUENCE [LARGE SCALE GENOMIC DNA]</scope>
</reference>
<gene>
    <name evidence="1" type="ORF">US53_C0062G0007</name>
</gene>
<accession>A0A0G0H205</accession>
<sequence length="166" mass="19389">MKITSLNKLLIILVLLAIYLVKPLNTYAKNSSSIPEVSYESINPNNPYYPLKRVSEKTKIFFLSKFSPEKENRYILELLDRRMKEFIYISDNNDLTNFEKTAIRYNTTAGSLIDSQVKPESKDLEVISGYTYYLDTIKEKYEYASAYWLLTQQAKELTQQILNGQK</sequence>
<evidence type="ECO:0000313" key="1">
    <source>
        <dbReference type="EMBL" id="KKQ36167.1"/>
    </source>
</evidence>
<evidence type="ECO:0000313" key="2">
    <source>
        <dbReference type="Proteomes" id="UP000034591"/>
    </source>
</evidence>